<dbReference type="HOGENOM" id="CLU_103610_0_1_1"/>
<dbReference type="AlphaFoldDB" id="H8ZDV4"/>
<name>H8ZDV4_NEMA1</name>
<evidence type="ECO:0000256" key="1">
    <source>
        <dbReference type="ARBA" id="ARBA00008427"/>
    </source>
</evidence>
<dbReference type="InterPro" id="IPR036948">
    <property type="entry name" value="Ribosomal_eL21_sf"/>
</dbReference>
<dbReference type="GO" id="GO:0005840">
    <property type="term" value="C:ribosome"/>
    <property type="evidence" value="ECO:0007669"/>
    <property type="project" value="UniProtKB-KW"/>
</dbReference>
<dbReference type="SUPFAM" id="SSF50104">
    <property type="entry name" value="Translation proteins SH3-like domain"/>
    <property type="match status" value="1"/>
</dbReference>
<feature type="compositionally biased region" description="Basic residues" evidence="4">
    <location>
        <begin position="1"/>
        <end position="13"/>
    </location>
</feature>
<evidence type="ECO:0000313" key="5">
    <source>
        <dbReference type="EMBL" id="EHY65329.1"/>
    </source>
</evidence>
<dbReference type="InterPro" id="IPR008991">
    <property type="entry name" value="Translation_prot_SH3-like_sf"/>
</dbReference>
<feature type="region of interest" description="Disordered" evidence="4">
    <location>
        <begin position="1"/>
        <end position="21"/>
    </location>
</feature>
<evidence type="ECO:0008006" key="8">
    <source>
        <dbReference type="Google" id="ProtNLM"/>
    </source>
</evidence>
<comment type="similarity">
    <text evidence="1">Belongs to the eukaryotic ribosomal protein eL21 family.</text>
</comment>
<reference evidence="6 7" key="3">
    <citation type="journal article" date="2014" name="Genome Announc.">
        <title>Genome Sequence of the Microsporidian Species Nematocida sp1 Strain ERTm6 (ATCC PRA-372).</title>
        <authorList>
            <person name="Bakowski M.A."/>
            <person name="Priest M."/>
            <person name="Young S."/>
            <person name="Cuomo C.A."/>
            <person name="Troemel E.R."/>
        </authorList>
    </citation>
    <scope>NUCLEOTIDE SEQUENCE [LARGE SCALE GENOMIC DNA]</scope>
    <source>
        <strain evidence="6 7">ERTm6</strain>
    </source>
</reference>
<reference evidence="6" key="2">
    <citation type="submission" date="2012-10" db="EMBL/GenBank/DDBJ databases">
        <authorList>
            <consortium name="The Broad Institute Genome Sequencing Platform"/>
            <consortium name="The Broad Institute Genome Sequencing Center for Infectious Disease"/>
            <person name="Cuomo C."/>
            <person name="Troemel E."/>
            <person name="Walker B."/>
            <person name="Young S.K."/>
            <person name="Zeng Q."/>
            <person name="Gargeya S."/>
            <person name="Fitzgerald M."/>
            <person name="Haas B."/>
            <person name="Abouelleil A."/>
            <person name="Alvarado L."/>
            <person name="Arachchi H.M."/>
            <person name="Berlin A.M."/>
            <person name="Chapman S.B."/>
            <person name="Goldberg J."/>
            <person name="Griggs A."/>
            <person name="Gujja S."/>
            <person name="Hansen M."/>
            <person name="Howarth C."/>
            <person name="Imamovic A."/>
            <person name="Larimer J."/>
            <person name="McCowan C."/>
            <person name="Murphy C."/>
            <person name="Neiman D."/>
            <person name="Pearson M."/>
            <person name="Priest M."/>
            <person name="Roberts A."/>
            <person name="Saif S."/>
            <person name="Shea T."/>
            <person name="Sisk P."/>
            <person name="Sykes S."/>
            <person name="Wortman J."/>
            <person name="Nusbaum C."/>
            <person name="Birren B."/>
        </authorList>
    </citation>
    <scope>NUCLEOTIDE SEQUENCE</scope>
    <source>
        <strain evidence="6">ERTm6</strain>
    </source>
</reference>
<accession>H8ZDV4</accession>
<evidence type="ECO:0000256" key="2">
    <source>
        <dbReference type="ARBA" id="ARBA00022980"/>
    </source>
</evidence>
<dbReference type="FunFam" id="2.30.30.70:FF:000001">
    <property type="entry name" value="60S ribosomal protein L21"/>
    <property type="match status" value="1"/>
</dbReference>
<proteinExistence type="inferred from homology"/>
<dbReference type="EMBL" id="JH604636">
    <property type="protein sequence ID" value="EHY65329.1"/>
    <property type="molecule type" value="Genomic_DNA"/>
</dbReference>
<dbReference type="Proteomes" id="UP000054524">
    <property type="component" value="Unassembled WGS sequence"/>
</dbReference>
<keyword evidence="7" id="KW-1185">Reference proteome</keyword>
<keyword evidence="3" id="KW-0687">Ribonucleoprotein</keyword>
<dbReference type="Pfam" id="PF01157">
    <property type="entry name" value="Ribosomal_L21e"/>
    <property type="match status" value="1"/>
</dbReference>
<dbReference type="GO" id="GO:0006412">
    <property type="term" value="P:translation"/>
    <property type="evidence" value="ECO:0007669"/>
    <property type="project" value="InterPro"/>
</dbReference>
<dbReference type="STRING" id="944018.H8ZDV4"/>
<dbReference type="InterPro" id="IPR018259">
    <property type="entry name" value="Ribosomal_eL21_CS"/>
</dbReference>
<accession>A0A086J4I1</accession>
<reference evidence="5" key="1">
    <citation type="submission" date="2011-03" db="EMBL/GenBank/DDBJ databases">
        <title>The Genome Sequence of Nematocida sp1 strain ERTm2.</title>
        <authorList>
            <consortium name="The Broad Institute Genome Sequencing Platform"/>
            <consortium name="The Broad Institute Genome Sequencing Center for Infectious Disease"/>
            <person name="Cuomo C."/>
            <person name="Troemel E."/>
            <person name="Young S.K."/>
            <person name="Zeng Q."/>
            <person name="Gargeya S."/>
            <person name="Fitzgerald M."/>
            <person name="Haas B."/>
            <person name="Abouelleil A."/>
            <person name="Alvarado L."/>
            <person name="Arachchi H.M."/>
            <person name="Berlin A."/>
            <person name="Brown A."/>
            <person name="Chapman S.B."/>
            <person name="Chen Z."/>
            <person name="Dunbar C."/>
            <person name="Freedman E."/>
            <person name="Gearin G."/>
            <person name="Gellesch M."/>
            <person name="Goldberg J."/>
            <person name="Griggs A."/>
            <person name="Gujja S."/>
            <person name="Heilman E.R."/>
            <person name="Heiman D."/>
            <person name="Howarth C."/>
            <person name="Larson L."/>
            <person name="Lui A."/>
            <person name="MacDonald P.J.P."/>
            <person name="Mehta T."/>
            <person name="Montmayeur A."/>
            <person name="Murphy C."/>
            <person name="Neiman D."/>
            <person name="Pearson M."/>
            <person name="Priest M."/>
            <person name="Roberts A."/>
            <person name="Saif S."/>
            <person name="Shea T."/>
            <person name="Shenoy N."/>
            <person name="Sisk P."/>
            <person name="Stolte C."/>
            <person name="Sykes S."/>
            <person name="White J."/>
            <person name="Yandava C."/>
            <person name="Wortman J."/>
            <person name="Nusbaum C."/>
            <person name="Birren B."/>
        </authorList>
    </citation>
    <scope>NUCLEOTIDE SEQUENCE</scope>
    <source>
        <strain evidence="5">ERTm2</strain>
    </source>
</reference>
<dbReference type="GO" id="GO:0003735">
    <property type="term" value="F:structural constituent of ribosome"/>
    <property type="evidence" value="ECO:0007669"/>
    <property type="project" value="InterPro"/>
</dbReference>
<sequence>MRSKGYRSKTRSVFKKDYDQSKRPQTTTLLNQYKRGDYVDISVDSGVHKGMPHRTFVGKTGRVYAVFKTSVGIALTKQCGNSLVVKKVIARIEHVRPSQCQKEKIARDEYRAKHGVAPPKPLPEGARPAFTISLESNTPVVLKSNSHFAR</sequence>
<dbReference type="InterPro" id="IPR001147">
    <property type="entry name" value="Ribosomal_eL21"/>
</dbReference>
<evidence type="ECO:0000313" key="7">
    <source>
        <dbReference type="Proteomes" id="UP000054524"/>
    </source>
</evidence>
<dbReference type="Proteomes" id="UP000005622">
    <property type="component" value="Unassembled WGS sequence"/>
</dbReference>
<keyword evidence="2" id="KW-0689">Ribosomal protein</keyword>
<dbReference type="GO" id="GO:1990904">
    <property type="term" value="C:ribonucleoprotein complex"/>
    <property type="evidence" value="ECO:0007669"/>
    <property type="project" value="UniProtKB-KW"/>
</dbReference>
<dbReference type="OrthoDB" id="1539250at2759"/>
<evidence type="ECO:0000256" key="3">
    <source>
        <dbReference type="ARBA" id="ARBA00023274"/>
    </source>
</evidence>
<organism evidence="5">
    <name type="scientific">Nematocida ausubeli (strain ATCC PRA-371 / ERTm2)</name>
    <name type="common">Nematode killer fungus</name>
    <dbReference type="NCBI Taxonomy" id="1913371"/>
    <lineage>
        <taxon>Eukaryota</taxon>
        <taxon>Fungi</taxon>
        <taxon>Fungi incertae sedis</taxon>
        <taxon>Microsporidia</taxon>
        <taxon>Nematocida</taxon>
    </lineage>
</organism>
<dbReference type="EMBL" id="AKIJ01000001">
    <property type="protein sequence ID" value="KFG27049.1"/>
    <property type="molecule type" value="Genomic_DNA"/>
</dbReference>
<protein>
    <recommendedName>
        <fullName evidence="8">60S ribosomal protein L21</fullName>
    </recommendedName>
</protein>
<dbReference type="PANTHER" id="PTHR20981">
    <property type="entry name" value="60S RIBOSOMAL PROTEIN L21"/>
    <property type="match status" value="1"/>
</dbReference>
<gene>
    <name evidence="5" type="ORF">NERG_01775</name>
    <name evidence="6" type="ORF">NESG_00122</name>
</gene>
<evidence type="ECO:0000313" key="6">
    <source>
        <dbReference type="EMBL" id="KFG27049.1"/>
    </source>
</evidence>
<evidence type="ECO:0000256" key="4">
    <source>
        <dbReference type="SAM" id="MobiDB-lite"/>
    </source>
</evidence>
<dbReference type="Gene3D" id="2.30.30.70">
    <property type="entry name" value="Ribosomal protein L21"/>
    <property type="match status" value="1"/>
</dbReference>
<dbReference type="PROSITE" id="PS01171">
    <property type="entry name" value="RIBOSOMAL_L21E"/>
    <property type="match status" value="1"/>
</dbReference>